<feature type="non-terminal residue" evidence="1">
    <location>
        <position position="76"/>
    </location>
</feature>
<dbReference type="Proteomes" id="UP000054538">
    <property type="component" value="Unassembled WGS sequence"/>
</dbReference>
<keyword evidence="2" id="KW-1185">Reference proteome</keyword>
<proteinExistence type="predicted"/>
<reference evidence="2" key="2">
    <citation type="submission" date="2015-01" db="EMBL/GenBank/DDBJ databases">
        <title>Evolutionary Origins and Diversification of the Mycorrhizal Mutualists.</title>
        <authorList>
            <consortium name="DOE Joint Genome Institute"/>
            <consortium name="Mycorrhizal Genomics Consortium"/>
            <person name="Kohler A."/>
            <person name="Kuo A."/>
            <person name="Nagy L.G."/>
            <person name="Floudas D."/>
            <person name="Copeland A."/>
            <person name="Barry K.W."/>
            <person name="Cichocki N."/>
            <person name="Veneault-Fourrey C."/>
            <person name="LaButti K."/>
            <person name="Lindquist E.A."/>
            <person name="Lipzen A."/>
            <person name="Lundell T."/>
            <person name="Morin E."/>
            <person name="Murat C."/>
            <person name="Riley R."/>
            <person name="Ohm R."/>
            <person name="Sun H."/>
            <person name="Tunlid A."/>
            <person name="Henrissat B."/>
            <person name="Grigoriev I.V."/>
            <person name="Hibbett D.S."/>
            <person name="Martin F."/>
        </authorList>
    </citation>
    <scope>NUCLEOTIDE SEQUENCE [LARGE SCALE GENOMIC DNA]</scope>
    <source>
        <strain evidence="2">Ve08.2h10</strain>
    </source>
</reference>
<dbReference type="InParanoid" id="A0A0D0DAH5"/>
<dbReference type="EMBL" id="KN826962">
    <property type="protein sequence ID" value="KIK77494.1"/>
    <property type="molecule type" value="Genomic_DNA"/>
</dbReference>
<reference evidence="1 2" key="1">
    <citation type="submission" date="2014-04" db="EMBL/GenBank/DDBJ databases">
        <authorList>
            <consortium name="DOE Joint Genome Institute"/>
            <person name="Kuo A."/>
            <person name="Kohler A."/>
            <person name="Jargeat P."/>
            <person name="Nagy L.G."/>
            <person name="Floudas D."/>
            <person name="Copeland A."/>
            <person name="Barry K.W."/>
            <person name="Cichocki N."/>
            <person name="Veneault-Fourrey C."/>
            <person name="LaButti K."/>
            <person name="Lindquist E.A."/>
            <person name="Lipzen A."/>
            <person name="Lundell T."/>
            <person name="Morin E."/>
            <person name="Murat C."/>
            <person name="Sun H."/>
            <person name="Tunlid A."/>
            <person name="Henrissat B."/>
            <person name="Grigoriev I.V."/>
            <person name="Hibbett D.S."/>
            <person name="Martin F."/>
            <person name="Nordberg H.P."/>
            <person name="Cantor M.N."/>
            <person name="Hua S.X."/>
        </authorList>
    </citation>
    <scope>NUCLEOTIDE SEQUENCE [LARGE SCALE GENOMIC DNA]</scope>
    <source>
        <strain evidence="1 2">Ve08.2h10</strain>
    </source>
</reference>
<dbReference type="AlphaFoldDB" id="A0A0D0DAH5"/>
<dbReference type="OrthoDB" id="2698482at2759"/>
<gene>
    <name evidence="1" type="ORF">PAXRUDRAFT_166677</name>
</gene>
<protein>
    <submittedName>
        <fullName evidence="1">Uncharacterized protein</fullName>
    </submittedName>
</protein>
<feature type="non-terminal residue" evidence="1">
    <location>
        <position position="1"/>
    </location>
</feature>
<name>A0A0D0DAH5_9AGAM</name>
<accession>A0A0D0DAH5</accession>
<evidence type="ECO:0000313" key="1">
    <source>
        <dbReference type="EMBL" id="KIK77494.1"/>
    </source>
</evidence>
<evidence type="ECO:0000313" key="2">
    <source>
        <dbReference type="Proteomes" id="UP000054538"/>
    </source>
</evidence>
<sequence length="76" mass="8901">CLVMLSRKYRALSLNYNFHTSFFQVLVNSIWVERLFRMLFGTKSRDGRDMETSCRGNGVSRMARIKHGEDGILLDR</sequence>
<dbReference type="HOGENOM" id="CLU_190883_0_0_1"/>
<organism evidence="1 2">
    <name type="scientific">Paxillus rubicundulus Ve08.2h10</name>
    <dbReference type="NCBI Taxonomy" id="930991"/>
    <lineage>
        <taxon>Eukaryota</taxon>
        <taxon>Fungi</taxon>
        <taxon>Dikarya</taxon>
        <taxon>Basidiomycota</taxon>
        <taxon>Agaricomycotina</taxon>
        <taxon>Agaricomycetes</taxon>
        <taxon>Agaricomycetidae</taxon>
        <taxon>Boletales</taxon>
        <taxon>Paxilineae</taxon>
        <taxon>Paxillaceae</taxon>
        <taxon>Paxillus</taxon>
    </lineage>
</organism>